<dbReference type="GO" id="GO:0036297">
    <property type="term" value="P:interstrand cross-link repair"/>
    <property type="evidence" value="ECO:0007669"/>
    <property type="project" value="InterPro"/>
</dbReference>
<dbReference type="CDD" id="cd16450">
    <property type="entry name" value="mRING-C3HGC3_RFWD3"/>
    <property type="match status" value="1"/>
</dbReference>
<evidence type="ECO:0000259" key="7">
    <source>
        <dbReference type="PROSITE" id="PS50089"/>
    </source>
</evidence>
<accession>A0AAD5D273</accession>
<comment type="subcellular location">
    <subcellularLocation>
        <location evidence="4">Nucleus</location>
        <location evidence="4">Nuclear body</location>
    </subcellularLocation>
</comment>
<dbReference type="GO" id="GO:0061630">
    <property type="term" value="F:ubiquitin protein ligase activity"/>
    <property type="evidence" value="ECO:0007669"/>
    <property type="project" value="UniProtKB-EC"/>
</dbReference>
<dbReference type="InterPro" id="IPR015943">
    <property type="entry name" value="WD40/YVTN_repeat-like_dom_sf"/>
</dbReference>
<proteinExistence type="predicted"/>
<dbReference type="InterPro" id="IPR056527">
    <property type="entry name" value="WD40_RFWD3"/>
</dbReference>
<evidence type="ECO:0000256" key="4">
    <source>
        <dbReference type="ARBA" id="ARBA00034306"/>
    </source>
</evidence>
<feature type="region of interest" description="Disordered" evidence="6">
    <location>
        <begin position="1"/>
        <end position="80"/>
    </location>
</feature>
<dbReference type="Gene3D" id="3.30.40.10">
    <property type="entry name" value="Zinc/RING finger domain, C3HC4 (zinc finger)"/>
    <property type="match status" value="1"/>
</dbReference>
<dbReference type="Pfam" id="PF13639">
    <property type="entry name" value="zf-RING_2"/>
    <property type="match status" value="1"/>
</dbReference>
<dbReference type="PANTHER" id="PTHR16047:SF13">
    <property type="entry name" value="E3 UBIQUITIN-PROTEIN LIGASE RFWD3"/>
    <property type="match status" value="1"/>
</dbReference>
<evidence type="ECO:0000256" key="6">
    <source>
        <dbReference type="SAM" id="MobiDB-lite"/>
    </source>
</evidence>
<gene>
    <name evidence="8" type="ORF">M8C21_018307</name>
</gene>
<evidence type="ECO:0000256" key="5">
    <source>
        <dbReference type="PROSITE-ProRule" id="PRU00175"/>
    </source>
</evidence>
<evidence type="ECO:0000256" key="2">
    <source>
        <dbReference type="ARBA" id="ARBA00012483"/>
    </source>
</evidence>
<dbReference type="GO" id="GO:0016604">
    <property type="term" value="C:nuclear body"/>
    <property type="evidence" value="ECO:0007669"/>
    <property type="project" value="UniProtKB-SubCell"/>
</dbReference>
<keyword evidence="3" id="KW-0853">WD repeat</keyword>
<dbReference type="Proteomes" id="UP001206925">
    <property type="component" value="Unassembled WGS sequence"/>
</dbReference>
<evidence type="ECO:0000256" key="3">
    <source>
        <dbReference type="ARBA" id="ARBA00022574"/>
    </source>
</evidence>
<comment type="catalytic activity">
    <reaction evidence="1">
        <text>S-ubiquitinyl-[E2 ubiquitin-conjugating enzyme]-L-cysteine + [acceptor protein]-L-lysine = [E2 ubiquitin-conjugating enzyme]-L-cysteine + N(6)-ubiquitinyl-[acceptor protein]-L-lysine.</text>
        <dbReference type="EC" id="2.3.2.27"/>
    </reaction>
</comment>
<feature type="domain" description="RING-type" evidence="7">
    <location>
        <begin position="94"/>
        <end position="140"/>
    </location>
</feature>
<feature type="compositionally biased region" description="Acidic residues" evidence="6">
    <location>
        <begin position="8"/>
        <end position="43"/>
    </location>
</feature>
<dbReference type="InterPro" id="IPR001841">
    <property type="entry name" value="Znf_RING"/>
</dbReference>
<keyword evidence="9" id="KW-1185">Reference proteome</keyword>
<dbReference type="EMBL" id="JAMZMK010005606">
    <property type="protein sequence ID" value="KAI7752776.1"/>
    <property type="molecule type" value="Genomic_DNA"/>
</dbReference>
<evidence type="ECO:0000313" key="8">
    <source>
        <dbReference type="EMBL" id="KAI7752776.1"/>
    </source>
</evidence>
<dbReference type="AlphaFoldDB" id="A0AAD5D273"/>
<keyword evidence="5" id="KW-0862">Zinc</keyword>
<keyword evidence="5" id="KW-0863">Zinc-finger</keyword>
<protein>
    <recommendedName>
        <fullName evidence="2">RING-type E3 ubiquitin transferase</fullName>
        <ecNumber evidence="2">2.3.2.27</ecNumber>
    </recommendedName>
</protein>
<dbReference type="Gene3D" id="2.130.10.10">
    <property type="entry name" value="YVTN repeat-like/Quinoprotein amine dehydrogenase"/>
    <property type="match status" value="1"/>
</dbReference>
<dbReference type="SUPFAM" id="SSF50978">
    <property type="entry name" value="WD40 repeat-like"/>
    <property type="match status" value="1"/>
</dbReference>
<reference evidence="8" key="1">
    <citation type="submission" date="2022-06" db="EMBL/GenBank/DDBJ databases">
        <title>Uncovering the hologenomic basis of an extraordinary plant invasion.</title>
        <authorList>
            <person name="Bieker V.C."/>
            <person name="Martin M.D."/>
            <person name="Gilbert T."/>
            <person name="Hodgins K."/>
            <person name="Battlay P."/>
            <person name="Petersen B."/>
            <person name="Wilson J."/>
        </authorList>
    </citation>
    <scope>NUCLEOTIDE SEQUENCE</scope>
    <source>
        <strain evidence="8">AA19_3_7</strain>
        <tissue evidence="8">Leaf</tissue>
    </source>
</reference>
<name>A0AAD5D273_AMBAR</name>
<dbReference type="PROSITE" id="PS50089">
    <property type="entry name" value="ZF_RING_2"/>
    <property type="match status" value="1"/>
</dbReference>
<dbReference type="InterPro" id="IPR036322">
    <property type="entry name" value="WD40_repeat_dom_sf"/>
</dbReference>
<comment type="caution">
    <text evidence="8">The sequence shown here is derived from an EMBL/GenBank/DDBJ whole genome shotgun (WGS) entry which is preliminary data.</text>
</comment>
<dbReference type="EC" id="2.3.2.27" evidence="2"/>
<dbReference type="GO" id="GO:0016567">
    <property type="term" value="P:protein ubiquitination"/>
    <property type="evidence" value="ECO:0007669"/>
    <property type="project" value="InterPro"/>
</dbReference>
<dbReference type="GO" id="GO:0008270">
    <property type="term" value="F:zinc ion binding"/>
    <property type="evidence" value="ECO:0007669"/>
    <property type="project" value="UniProtKB-KW"/>
</dbReference>
<dbReference type="Pfam" id="PF23419">
    <property type="entry name" value="WD40_RFWD3"/>
    <property type="match status" value="1"/>
</dbReference>
<dbReference type="PANTHER" id="PTHR16047">
    <property type="entry name" value="RFWD3 PROTEIN"/>
    <property type="match status" value="1"/>
</dbReference>
<sequence>MDYIEVIAVEDQDDEEYQDPQEEEEEEEETDTEDDDYNVDDDAELIHPVATSPRVPGTGNSQAESNDKNLSKGKLDSHDDDDDVWNLEIEGLNCPICTEPWTTAGEHHICCLPCGHIYGLSCIKKWIQQHGRSGKCPQCNKKCTLKDVRVLYAEQLCVVDAELLKQVQSLEAKCAFLKQKVNDDCFKKETKAQAREAVLNHKKIKDLERMLKDRQREPFASNLGYQRRVIDDIGNGSGAFMLQVDGGRYFDMDASGQLMIVARRLNGMGGTTVLSKVSLVAPNEREDIHLPSNTKAVRALCVKPYTRHALVASLGKKLVIVSTESNTTVHTYDLPAPAWSCSWDINSSYYVYTGLQNGMVLCFDMRQTSTPVEIRNGLSCNPVHTLISVAPDSSGTRTLLTASQIGICEWNFGSSEERPYLIPESTNEGQVCISLAHSGRDDVVASFRPKIETSTQIAISQSPSMSCGVEGCHVVYKRSGAHSYQKTASLVAEVDSIRLPKCSIINKPNYSPMFVTANEVTSDLVLHDIYKLGVVQRLKTPKNQIWDVKCTQIGNSSVMGCSSGEVVQLFT</sequence>
<feature type="compositionally biased region" description="Basic and acidic residues" evidence="6">
    <location>
        <begin position="65"/>
        <end position="77"/>
    </location>
</feature>
<evidence type="ECO:0000256" key="1">
    <source>
        <dbReference type="ARBA" id="ARBA00000900"/>
    </source>
</evidence>
<dbReference type="InterPro" id="IPR037381">
    <property type="entry name" value="RFWD3"/>
</dbReference>
<dbReference type="SUPFAM" id="SSF57850">
    <property type="entry name" value="RING/U-box"/>
    <property type="match status" value="1"/>
</dbReference>
<keyword evidence="5" id="KW-0479">Metal-binding</keyword>
<dbReference type="InterPro" id="IPR013083">
    <property type="entry name" value="Znf_RING/FYVE/PHD"/>
</dbReference>
<organism evidence="8 9">
    <name type="scientific">Ambrosia artemisiifolia</name>
    <name type="common">Common ragweed</name>
    <dbReference type="NCBI Taxonomy" id="4212"/>
    <lineage>
        <taxon>Eukaryota</taxon>
        <taxon>Viridiplantae</taxon>
        <taxon>Streptophyta</taxon>
        <taxon>Embryophyta</taxon>
        <taxon>Tracheophyta</taxon>
        <taxon>Spermatophyta</taxon>
        <taxon>Magnoliopsida</taxon>
        <taxon>eudicotyledons</taxon>
        <taxon>Gunneridae</taxon>
        <taxon>Pentapetalae</taxon>
        <taxon>asterids</taxon>
        <taxon>campanulids</taxon>
        <taxon>Asterales</taxon>
        <taxon>Asteraceae</taxon>
        <taxon>Asteroideae</taxon>
        <taxon>Heliantheae alliance</taxon>
        <taxon>Heliantheae</taxon>
        <taxon>Ambrosia</taxon>
    </lineage>
</organism>
<evidence type="ECO:0000313" key="9">
    <source>
        <dbReference type="Proteomes" id="UP001206925"/>
    </source>
</evidence>